<gene>
    <name evidence="1" type="ORF">BDP81DRAFT_405614</name>
</gene>
<evidence type="ECO:0000313" key="1">
    <source>
        <dbReference type="EMBL" id="KAK1637535.1"/>
    </source>
</evidence>
<keyword evidence="2" id="KW-1185">Reference proteome</keyword>
<dbReference type="RefSeq" id="XP_060446142.1">
    <property type="nucleotide sequence ID" value="XM_060588944.1"/>
</dbReference>
<name>A0AAI9ZSR6_9PEZI</name>
<comment type="caution">
    <text evidence="1">The sequence shown here is derived from an EMBL/GenBank/DDBJ whole genome shotgun (WGS) entry which is preliminary data.</text>
</comment>
<proteinExistence type="predicted"/>
<dbReference type="GeneID" id="85473806"/>
<reference evidence="1" key="1">
    <citation type="submission" date="2021-06" db="EMBL/GenBank/DDBJ databases">
        <title>Comparative genomics, transcriptomics and evolutionary studies reveal genomic signatures of adaptation to plant cell wall in hemibiotrophic fungi.</title>
        <authorList>
            <consortium name="DOE Joint Genome Institute"/>
            <person name="Baroncelli R."/>
            <person name="Diaz J.F."/>
            <person name="Benocci T."/>
            <person name="Peng M."/>
            <person name="Battaglia E."/>
            <person name="Haridas S."/>
            <person name="Andreopoulos W."/>
            <person name="Labutti K."/>
            <person name="Pangilinan J."/>
            <person name="Floch G.L."/>
            <person name="Makela M.R."/>
            <person name="Henrissat B."/>
            <person name="Grigoriev I.V."/>
            <person name="Crouch J.A."/>
            <person name="De Vries R.P."/>
            <person name="Sukno S.A."/>
            <person name="Thon M.R."/>
        </authorList>
    </citation>
    <scope>NUCLEOTIDE SEQUENCE</scope>
    <source>
        <strain evidence="1">CBS 102054</strain>
    </source>
</reference>
<sequence>MIQGFYPDLKTDVLKQIPDDQLLFFWADSARFRVTDPIKSDLWQPDWNPLEKDQHAYYVQRIIDANGRVVGETGRCKGNCDAGASESGEYEFVVIADNTAPPEFEKKMVALQVARRHDRVAYRINIAAISQARWEKANTTHGLIALGSEADIT</sequence>
<evidence type="ECO:0000313" key="2">
    <source>
        <dbReference type="Proteomes" id="UP001243989"/>
    </source>
</evidence>
<accession>A0AAI9ZSR6</accession>
<organism evidence="1 2">
    <name type="scientific">Colletotrichum phormii</name>
    <dbReference type="NCBI Taxonomy" id="359342"/>
    <lineage>
        <taxon>Eukaryota</taxon>
        <taxon>Fungi</taxon>
        <taxon>Dikarya</taxon>
        <taxon>Ascomycota</taxon>
        <taxon>Pezizomycotina</taxon>
        <taxon>Sordariomycetes</taxon>
        <taxon>Hypocreomycetidae</taxon>
        <taxon>Glomerellales</taxon>
        <taxon>Glomerellaceae</taxon>
        <taxon>Colletotrichum</taxon>
        <taxon>Colletotrichum acutatum species complex</taxon>
    </lineage>
</organism>
<dbReference type="AlphaFoldDB" id="A0AAI9ZSR6"/>
<protein>
    <submittedName>
        <fullName evidence="1">Uncharacterized protein</fullName>
    </submittedName>
</protein>
<dbReference type="EMBL" id="JAHMHQ010000008">
    <property type="protein sequence ID" value="KAK1637535.1"/>
    <property type="molecule type" value="Genomic_DNA"/>
</dbReference>
<dbReference type="Proteomes" id="UP001243989">
    <property type="component" value="Unassembled WGS sequence"/>
</dbReference>